<dbReference type="Proteomes" id="UP000247755">
    <property type="component" value="Unassembled WGS sequence"/>
</dbReference>
<accession>A0A318J168</accession>
<gene>
    <name evidence="1" type="ORF">NA66_1001744</name>
</gene>
<sequence length="82" mass="9714">MIHIHAPKPFEESCQCNFCPTCQRMRRMFVSYYEWYGARMICAGCGDQWDDGEMCPRPFERGWRKSMIQFAIRNLARIGVKA</sequence>
<proteinExistence type="predicted"/>
<evidence type="ECO:0000313" key="2">
    <source>
        <dbReference type="Proteomes" id="UP000247755"/>
    </source>
</evidence>
<organism evidence="1 2">
    <name type="scientific">Burkholderia pyrrocinia</name>
    <name type="common">Pseudomonas pyrrocinia</name>
    <dbReference type="NCBI Taxonomy" id="60550"/>
    <lineage>
        <taxon>Bacteria</taxon>
        <taxon>Pseudomonadati</taxon>
        <taxon>Pseudomonadota</taxon>
        <taxon>Betaproteobacteria</taxon>
        <taxon>Burkholderiales</taxon>
        <taxon>Burkholderiaceae</taxon>
        <taxon>Burkholderia</taxon>
        <taxon>Burkholderia cepacia complex</taxon>
    </lineage>
</organism>
<name>A0A318J168_BURPY</name>
<reference evidence="1 2" key="1">
    <citation type="submission" date="2018-05" db="EMBL/GenBank/DDBJ databases">
        <title>Comparative genomics of bacterial root endophytes of switchgrass collected from native prairies over two seasons.</title>
        <authorList>
            <person name="Tang Y."/>
        </authorList>
    </citation>
    <scope>NUCLEOTIDE SEQUENCE [LARGE SCALE GENOMIC DNA]</scope>
    <source>
        <strain evidence="1 2">NFIX32</strain>
    </source>
</reference>
<evidence type="ECO:0000313" key="1">
    <source>
        <dbReference type="EMBL" id="PXX41134.1"/>
    </source>
</evidence>
<dbReference type="EMBL" id="QJJY01000001">
    <property type="protein sequence ID" value="PXX41134.1"/>
    <property type="molecule type" value="Genomic_DNA"/>
</dbReference>
<dbReference type="AlphaFoldDB" id="A0A318J168"/>
<comment type="caution">
    <text evidence="1">The sequence shown here is derived from an EMBL/GenBank/DDBJ whole genome shotgun (WGS) entry which is preliminary data.</text>
</comment>
<protein>
    <submittedName>
        <fullName evidence="1">Uncharacterized protein</fullName>
    </submittedName>
</protein>